<feature type="region of interest" description="Disordered" evidence="2">
    <location>
        <begin position="75"/>
        <end position="118"/>
    </location>
</feature>
<keyword evidence="1" id="KW-0238">DNA-binding</keyword>
<dbReference type="PANTHER" id="PTHR30204">
    <property type="entry name" value="REDOX-CYCLING DRUG-SENSING TRANSCRIPTIONAL ACTIVATOR SOXR"/>
    <property type="match status" value="1"/>
</dbReference>
<feature type="region of interest" description="Disordered" evidence="2">
    <location>
        <begin position="25"/>
        <end position="48"/>
    </location>
</feature>
<dbReference type="InterPro" id="IPR047057">
    <property type="entry name" value="MerR_fam"/>
</dbReference>
<keyword evidence="6" id="KW-1185">Reference proteome</keyword>
<dbReference type="Pfam" id="PF02607">
    <property type="entry name" value="B12-binding_2"/>
    <property type="match status" value="1"/>
</dbReference>
<dbReference type="InterPro" id="IPR036594">
    <property type="entry name" value="Meth_synthase_dom"/>
</dbReference>
<dbReference type="SUPFAM" id="SSF46955">
    <property type="entry name" value="Putative DNA-binding domain"/>
    <property type="match status" value="1"/>
</dbReference>
<gene>
    <name evidence="5" type="ORF">G1H19_15105</name>
</gene>
<dbReference type="SMART" id="SM00422">
    <property type="entry name" value="HTH_MERR"/>
    <property type="match status" value="1"/>
</dbReference>
<dbReference type="PANTHER" id="PTHR30204:SF97">
    <property type="entry name" value="MERR FAMILY REGULATORY PROTEIN"/>
    <property type="match status" value="1"/>
</dbReference>
<proteinExistence type="predicted"/>
<dbReference type="GO" id="GO:0031419">
    <property type="term" value="F:cobalamin binding"/>
    <property type="evidence" value="ECO:0007669"/>
    <property type="project" value="InterPro"/>
</dbReference>
<evidence type="ECO:0000313" key="6">
    <source>
        <dbReference type="Proteomes" id="UP000470470"/>
    </source>
</evidence>
<accession>A0A7K3WHX1</accession>
<dbReference type="CDD" id="cd01104">
    <property type="entry name" value="HTH_MlrA-CarA"/>
    <property type="match status" value="1"/>
</dbReference>
<dbReference type="Gene3D" id="1.10.1660.10">
    <property type="match status" value="1"/>
</dbReference>
<dbReference type="EMBL" id="JAAGWK010000021">
    <property type="protein sequence ID" value="NEL55320.1"/>
    <property type="molecule type" value="Genomic_DNA"/>
</dbReference>
<evidence type="ECO:0000259" key="4">
    <source>
        <dbReference type="PROSITE" id="PS51332"/>
    </source>
</evidence>
<dbReference type="Pfam" id="PF13411">
    <property type="entry name" value="MerR_1"/>
    <property type="match status" value="1"/>
</dbReference>
<protein>
    <submittedName>
        <fullName evidence="5">MerR family transcriptional regulator</fullName>
    </submittedName>
</protein>
<sequence>MSTQPAEPQGLTVGAAAARLGVAPETLRSWGRRYGLGPSTHTTGGHRRYSQADVDLLVQMQRLVSTGHTPAEAARMVQESPAPGSAPSDDRPATPAPQPGRRRPGGPGGNVLAVPGAPPEARGLARAAARLDADAVHALLGDLLAERGTIATWDEVLRPVLVAAGQRWAETGGGVDIEHLLSEATTEALRAHRACQLRPVAGRSVLLTSPPGDWHVLPLHALAAALAEQRVPAQVMGQLPAAALGSAVRRTGASAVFVWSQRPSGPGVPVPELPMDALPRTRPAVRVVVGGPGWTDAPLPASVYRSVSLADAVRELQAAPR</sequence>
<dbReference type="InterPro" id="IPR000551">
    <property type="entry name" value="MerR-type_HTH_dom"/>
</dbReference>
<reference evidence="5 6" key="1">
    <citation type="submission" date="2020-02" db="EMBL/GenBank/DDBJ databases">
        <title>The whole genome sequence of CPCC 205119.</title>
        <authorList>
            <person name="Jiang Z."/>
        </authorList>
    </citation>
    <scope>NUCLEOTIDE SEQUENCE [LARGE SCALE GENOMIC DNA]</scope>
    <source>
        <strain evidence="5 6">CPCC 205119</strain>
    </source>
</reference>
<dbReference type="GO" id="GO:0003700">
    <property type="term" value="F:DNA-binding transcription factor activity"/>
    <property type="evidence" value="ECO:0007669"/>
    <property type="project" value="InterPro"/>
</dbReference>
<evidence type="ECO:0000256" key="1">
    <source>
        <dbReference type="ARBA" id="ARBA00023125"/>
    </source>
</evidence>
<dbReference type="Gene3D" id="1.10.1240.10">
    <property type="entry name" value="Methionine synthase domain"/>
    <property type="match status" value="1"/>
</dbReference>
<dbReference type="PROSITE" id="PS51332">
    <property type="entry name" value="B12_BINDING"/>
    <property type="match status" value="1"/>
</dbReference>
<feature type="domain" description="HTH merR-type" evidence="3">
    <location>
        <begin position="10"/>
        <end position="79"/>
    </location>
</feature>
<dbReference type="InterPro" id="IPR006158">
    <property type="entry name" value="Cobalamin-bd"/>
</dbReference>
<comment type="caution">
    <text evidence="5">The sequence shown here is derived from an EMBL/GenBank/DDBJ whole genome shotgun (WGS) entry which is preliminary data.</text>
</comment>
<dbReference type="Gene3D" id="3.40.50.280">
    <property type="entry name" value="Cobalamin-binding domain"/>
    <property type="match status" value="1"/>
</dbReference>
<organism evidence="5 6">
    <name type="scientific">Goekera deserti</name>
    <dbReference type="NCBI Taxonomy" id="2497753"/>
    <lineage>
        <taxon>Bacteria</taxon>
        <taxon>Bacillati</taxon>
        <taxon>Actinomycetota</taxon>
        <taxon>Actinomycetes</taxon>
        <taxon>Geodermatophilales</taxon>
        <taxon>Geodermatophilaceae</taxon>
        <taxon>Goekera</taxon>
    </lineage>
</organism>
<evidence type="ECO:0000256" key="2">
    <source>
        <dbReference type="SAM" id="MobiDB-lite"/>
    </source>
</evidence>
<dbReference type="InterPro" id="IPR003759">
    <property type="entry name" value="Cbl-bd_cap"/>
</dbReference>
<dbReference type="RefSeq" id="WP_152731882.1">
    <property type="nucleotide sequence ID" value="NZ_JAABOZ010000012.1"/>
</dbReference>
<evidence type="ECO:0000259" key="3">
    <source>
        <dbReference type="PROSITE" id="PS50937"/>
    </source>
</evidence>
<dbReference type="GO" id="GO:0003677">
    <property type="term" value="F:DNA binding"/>
    <property type="evidence" value="ECO:0007669"/>
    <property type="project" value="UniProtKB-KW"/>
</dbReference>
<dbReference type="Proteomes" id="UP000470470">
    <property type="component" value="Unassembled WGS sequence"/>
</dbReference>
<evidence type="ECO:0000313" key="5">
    <source>
        <dbReference type="EMBL" id="NEL55320.1"/>
    </source>
</evidence>
<dbReference type="GO" id="GO:0046872">
    <property type="term" value="F:metal ion binding"/>
    <property type="evidence" value="ECO:0007669"/>
    <property type="project" value="InterPro"/>
</dbReference>
<feature type="domain" description="B12-binding" evidence="4">
    <location>
        <begin position="202"/>
        <end position="321"/>
    </location>
</feature>
<dbReference type="InterPro" id="IPR009061">
    <property type="entry name" value="DNA-bd_dom_put_sf"/>
</dbReference>
<dbReference type="PROSITE" id="PS50937">
    <property type="entry name" value="HTH_MERR_2"/>
    <property type="match status" value="1"/>
</dbReference>
<name>A0A7K3WHX1_9ACTN</name>
<dbReference type="AlphaFoldDB" id="A0A7K3WHX1"/>